<dbReference type="InterPro" id="IPR017441">
    <property type="entry name" value="Protein_kinase_ATP_BS"/>
</dbReference>
<keyword evidence="24" id="KW-1185">Reference proteome</keyword>
<evidence type="ECO:0000256" key="2">
    <source>
        <dbReference type="ARBA" id="ARBA00012513"/>
    </source>
</evidence>
<dbReference type="GO" id="GO:0106310">
    <property type="term" value="F:protein serine kinase activity"/>
    <property type="evidence" value="ECO:0007669"/>
    <property type="project" value="RHEA"/>
</dbReference>
<dbReference type="PROSITE" id="PS50011">
    <property type="entry name" value="PROTEIN_KINASE_DOM"/>
    <property type="match status" value="1"/>
</dbReference>
<keyword evidence="15" id="KW-0675">Receptor</keyword>
<organism evidence="23 24">
    <name type="scientific">Handroanthus impetiginosus</name>
    <dbReference type="NCBI Taxonomy" id="429701"/>
    <lineage>
        <taxon>Eukaryota</taxon>
        <taxon>Viridiplantae</taxon>
        <taxon>Streptophyta</taxon>
        <taxon>Embryophyta</taxon>
        <taxon>Tracheophyta</taxon>
        <taxon>Spermatophyta</taxon>
        <taxon>Magnoliopsida</taxon>
        <taxon>eudicotyledons</taxon>
        <taxon>Gunneridae</taxon>
        <taxon>Pentapetalae</taxon>
        <taxon>asterids</taxon>
        <taxon>lamiids</taxon>
        <taxon>Lamiales</taxon>
        <taxon>Bignoniaceae</taxon>
        <taxon>Crescentiina</taxon>
        <taxon>Tabebuia alliance</taxon>
        <taxon>Handroanthus</taxon>
    </lineage>
</organism>
<dbReference type="AlphaFoldDB" id="A0A2G9H2J4"/>
<evidence type="ECO:0000256" key="18">
    <source>
        <dbReference type="ARBA" id="ARBA00048679"/>
    </source>
</evidence>
<dbReference type="FunFam" id="3.80.10.10:FF:000041">
    <property type="entry name" value="LRR receptor-like serine/threonine-protein kinase ERECTA"/>
    <property type="match status" value="1"/>
</dbReference>
<dbReference type="STRING" id="429701.A0A2G9H2J4"/>
<proteinExistence type="predicted"/>
<dbReference type="GO" id="GO:0005886">
    <property type="term" value="C:plasma membrane"/>
    <property type="evidence" value="ECO:0007669"/>
    <property type="project" value="TreeGrafter"/>
</dbReference>
<keyword evidence="16" id="KW-0325">Glycoprotein</keyword>
<dbReference type="PANTHER" id="PTHR48006:SF62">
    <property type="entry name" value="LEUCINE-RICH REPEAT TRANSMEMBRANE PROTEIN KINASE"/>
    <property type="match status" value="1"/>
</dbReference>
<feature type="region of interest" description="Disordered" evidence="20">
    <location>
        <begin position="856"/>
        <end position="889"/>
    </location>
</feature>
<dbReference type="Gene3D" id="2.60.120.430">
    <property type="entry name" value="Galactose-binding lectin"/>
    <property type="match status" value="1"/>
</dbReference>
<dbReference type="InterPro" id="IPR001611">
    <property type="entry name" value="Leu-rich_rpt"/>
</dbReference>
<keyword evidence="7 21" id="KW-0812">Transmembrane</keyword>
<keyword evidence="12 19" id="KW-0067">ATP-binding</keyword>
<dbReference type="GO" id="GO:0005524">
    <property type="term" value="F:ATP binding"/>
    <property type="evidence" value="ECO:0007669"/>
    <property type="project" value="UniProtKB-UniRule"/>
</dbReference>
<feature type="transmembrane region" description="Helical" evidence="21">
    <location>
        <begin position="491"/>
        <end position="514"/>
    </location>
</feature>
<evidence type="ECO:0000256" key="9">
    <source>
        <dbReference type="ARBA" id="ARBA00022737"/>
    </source>
</evidence>
<dbReference type="InterPro" id="IPR011009">
    <property type="entry name" value="Kinase-like_dom_sf"/>
</dbReference>
<evidence type="ECO:0000256" key="6">
    <source>
        <dbReference type="ARBA" id="ARBA00022679"/>
    </source>
</evidence>
<dbReference type="InterPro" id="IPR032675">
    <property type="entry name" value="LRR_dom_sf"/>
</dbReference>
<evidence type="ECO:0000256" key="15">
    <source>
        <dbReference type="ARBA" id="ARBA00023170"/>
    </source>
</evidence>
<evidence type="ECO:0000256" key="21">
    <source>
        <dbReference type="SAM" id="Phobius"/>
    </source>
</evidence>
<dbReference type="InterPro" id="IPR001245">
    <property type="entry name" value="Ser-Thr/Tyr_kinase_cat_dom"/>
</dbReference>
<dbReference type="InterPro" id="IPR008271">
    <property type="entry name" value="Ser/Thr_kinase_AS"/>
</dbReference>
<comment type="caution">
    <text evidence="23">The sequence shown here is derived from an EMBL/GenBank/DDBJ whole genome shotgun (WGS) entry which is preliminary data.</text>
</comment>
<keyword evidence="10 19" id="KW-0547">Nucleotide-binding</keyword>
<dbReference type="PROSITE" id="PS00107">
    <property type="entry name" value="PROTEIN_KINASE_ATP"/>
    <property type="match status" value="1"/>
</dbReference>
<evidence type="ECO:0000256" key="5">
    <source>
        <dbReference type="ARBA" id="ARBA00022614"/>
    </source>
</evidence>
<keyword evidence="11 23" id="KW-0418">Kinase</keyword>
<dbReference type="Pfam" id="PF07714">
    <property type="entry name" value="PK_Tyr_Ser-Thr"/>
    <property type="match status" value="1"/>
</dbReference>
<evidence type="ECO:0000256" key="16">
    <source>
        <dbReference type="ARBA" id="ARBA00023180"/>
    </source>
</evidence>
<name>A0A2G9H2J4_9LAMI</name>
<keyword evidence="4" id="KW-0597">Phosphoprotein</keyword>
<feature type="compositionally biased region" description="Low complexity" evidence="20">
    <location>
        <begin position="862"/>
        <end position="872"/>
    </location>
</feature>
<keyword evidence="13 21" id="KW-1133">Transmembrane helix</keyword>
<dbReference type="Gene3D" id="3.30.200.20">
    <property type="entry name" value="Phosphorylase Kinase, domain 1"/>
    <property type="match status" value="1"/>
</dbReference>
<evidence type="ECO:0000259" key="22">
    <source>
        <dbReference type="PROSITE" id="PS50011"/>
    </source>
</evidence>
<evidence type="ECO:0000256" key="14">
    <source>
        <dbReference type="ARBA" id="ARBA00023136"/>
    </source>
</evidence>
<dbReference type="Gene3D" id="1.10.510.10">
    <property type="entry name" value="Transferase(Phosphotransferase) domain 1"/>
    <property type="match status" value="1"/>
</dbReference>
<keyword evidence="5" id="KW-0433">Leucine-rich repeat</keyword>
<dbReference type="InterPro" id="IPR000719">
    <property type="entry name" value="Prot_kinase_dom"/>
</dbReference>
<dbReference type="OrthoDB" id="663146at2759"/>
<keyword evidence="3 23" id="KW-0723">Serine/threonine-protein kinase</keyword>
<dbReference type="PROSITE" id="PS00108">
    <property type="entry name" value="PROTEIN_KINASE_ST"/>
    <property type="match status" value="1"/>
</dbReference>
<feature type="binding site" evidence="19">
    <location>
        <position position="578"/>
    </location>
    <ligand>
        <name>ATP</name>
        <dbReference type="ChEBI" id="CHEBI:30616"/>
    </ligand>
</feature>
<evidence type="ECO:0000256" key="1">
    <source>
        <dbReference type="ARBA" id="ARBA00004479"/>
    </source>
</evidence>
<dbReference type="FunFam" id="3.80.10.10:FF:000298">
    <property type="entry name" value="Putative LRR receptor-like serine/threonine-protein kinase"/>
    <property type="match status" value="1"/>
</dbReference>
<dbReference type="FunFam" id="3.30.200.20:FF:000140">
    <property type="entry name" value="Leucine-rich repeat receptor-like protein kinase"/>
    <property type="match status" value="1"/>
</dbReference>
<dbReference type="PANTHER" id="PTHR48006">
    <property type="entry name" value="LEUCINE-RICH REPEAT-CONTAINING PROTEIN DDB_G0281931-RELATED"/>
    <property type="match status" value="1"/>
</dbReference>
<dbReference type="Proteomes" id="UP000231279">
    <property type="component" value="Unassembled WGS sequence"/>
</dbReference>
<evidence type="ECO:0000313" key="23">
    <source>
        <dbReference type="EMBL" id="PIN11754.1"/>
    </source>
</evidence>
<evidence type="ECO:0000256" key="19">
    <source>
        <dbReference type="PROSITE-ProRule" id="PRU10141"/>
    </source>
</evidence>
<dbReference type="Pfam" id="PF00560">
    <property type="entry name" value="LRR_1"/>
    <property type="match status" value="3"/>
</dbReference>
<dbReference type="FunFam" id="2.60.120.430:FF:000002">
    <property type="entry name" value="Leucine-rich repeat receptor-like protein kinase"/>
    <property type="match status" value="1"/>
</dbReference>
<dbReference type="InterPro" id="IPR021720">
    <property type="entry name" value="Malectin_dom"/>
</dbReference>
<evidence type="ECO:0000256" key="8">
    <source>
        <dbReference type="ARBA" id="ARBA00022729"/>
    </source>
</evidence>
<protein>
    <recommendedName>
        <fullName evidence="2">non-specific serine/threonine protein kinase</fullName>
        <ecNumber evidence="2">2.7.11.1</ecNumber>
    </recommendedName>
</protein>
<evidence type="ECO:0000256" key="12">
    <source>
        <dbReference type="ARBA" id="ARBA00022840"/>
    </source>
</evidence>
<dbReference type="InterPro" id="IPR051824">
    <property type="entry name" value="LRR_Rcpt-Like_S/T_Kinase"/>
</dbReference>
<sequence length="889" mass="98429">MQHLSLGINALTGTLPKELGKLTDLRSLALGINNFSGPLPSELGNCTRLEQLWIDSSGVSGGIPRTFANLQNLQIVLASDNALIGRIPDFIGRWSKLTSLRFEGNSLQGPIPSTFSNLTALTDLRICDLSNGNSSLDFLTNMKSLDRLILRNNNMSGSIPSNLIEYQSLSLLDLSFNNFSGQIPDSLFNMNSLVHLFLGNNRLTGTLPARKTALLRFIDLSYNELSGSLPSWADQPNLQLNLVANNFMIEGSNSSLLASGLNCLQRNFPCYRGEPRYSSFAVKCGGQQIRSAMGIVYEADNQTLSPAAYYVNREHRWAVSNVGLPIGSTNPEYKTHLLTYIPNTRDPELYQNARVSAGSLRYYGLGLQNGGYNVSLQFVEMKIENSTVWKSLGRRIFDIYIQGRLELKDFDIRKETGGSFRAVVRDFTAQVTENHIEIHLFWAGKGTCCVPARGIYGPSISAISVTPADFIPIVSNNPSDEPTSRKRMTSIIVGIVLSIGAIGFLSLFVIYYLVQRRKRQNNNEDEEFMGIETRLYTFGYTQLRAATDDFSAVNKLGEGGFGSVYKGTLEDGRIIAVKQLSVASHQGKSQFVAEIATISCVQHRNLVKLYGCCTEGDKRLLVYEYLENKSLDKALFGKSLFLDWPTRFEICLGVARGLAYLHEESRPRIVHRDVKASNILLDSELKPKISDFGLARLYDDKKTHISTRVAGTIGYLAPEYATMGHLSEKVDVFGFGVVTLEIISGRANADLSLKDDKMYLLEWAWHCHEQKQEMELVDKDLSKFNENEVRRVIGVALLCSQTSPSARPSMSRVVAMLSGYVDVPTVISRPGYLTECNFGDIAAFVMDTSNPTSISYENSYDPSSSTTMTTPPHYSLGPASEPTLREGGC</sequence>
<dbReference type="Gene3D" id="3.80.10.10">
    <property type="entry name" value="Ribonuclease Inhibitor"/>
    <property type="match status" value="2"/>
</dbReference>
<reference evidence="24" key="1">
    <citation type="journal article" date="2018" name="Gigascience">
        <title>Genome assembly of the Pink Ipe (Handroanthus impetiginosus, Bignoniaceae), a highly valued, ecologically keystone Neotropical timber forest tree.</title>
        <authorList>
            <person name="Silva-Junior O.B."/>
            <person name="Grattapaglia D."/>
            <person name="Novaes E."/>
            <person name="Collevatti R.G."/>
        </authorList>
    </citation>
    <scope>NUCLEOTIDE SEQUENCE [LARGE SCALE GENOMIC DNA]</scope>
    <source>
        <strain evidence="24">cv. UFG-1</strain>
    </source>
</reference>
<dbReference type="SUPFAM" id="SSF52058">
    <property type="entry name" value="L domain-like"/>
    <property type="match status" value="1"/>
</dbReference>
<dbReference type="SMART" id="SM00220">
    <property type="entry name" value="S_TKc"/>
    <property type="match status" value="1"/>
</dbReference>
<evidence type="ECO:0000256" key="10">
    <source>
        <dbReference type="ARBA" id="ARBA00022741"/>
    </source>
</evidence>
<dbReference type="CDD" id="cd14066">
    <property type="entry name" value="STKc_IRAK"/>
    <property type="match status" value="1"/>
</dbReference>
<dbReference type="EC" id="2.7.11.1" evidence="2"/>
<accession>A0A2G9H2J4</accession>
<comment type="catalytic activity">
    <reaction evidence="17">
        <text>L-threonyl-[protein] + ATP = O-phospho-L-threonyl-[protein] + ADP + H(+)</text>
        <dbReference type="Rhea" id="RHEA:46608"/>
        <dbReference type="Rhea" id="RHEA-COMP:11060"/>
        <dbReference type="Rhea" id="RHEA-COMP:11605"/>
        <dbReference type="ChEBI" id="CHEBI:15378"/>
        <dbReference type="ChEBI" id="CHEBI:30013"/>
        <dbReference type="ChEBI" id="CHEBI:30616"/>
        <dbReference type="ChEBI" id="CHEBI:61977"/>
        <dbReference type="ChEBI" id="CHEBI:456216"/>
        <dbReference type="EC" id="2.7.11.1"/>
    </reaction>
</comment>
<evidence type="ECO:0000256" key="13">
    <source>
        <dbReference type="ARBA" id="ARBA00022989"/>
    </source>
</evidence>
<gene>
    <name evidence="23" type="ORF">CDL12_15638</name>
</gene>
<comment type="catalytic activity">
    <reaction evidence="18">
        <text>L-seryl-[protein] + ATP = O-phospho-L-seryl-[protein] + ADP + H(+)</text>
        <dbReference type="Rhea" id="RHEA:17989"/>
        <dbReference type="Rhea" id="RHEA-COMP:9863"/>
        <dbReference type="Rhea" id="RHEA-COMP:11604"/>
        <dbReference type="ChEBI" id="CHEBI:15378"/>
        <dbReference type="ChEBI" id="CHEBI:29999"/>
        <dbReference type="ChEBI" id="CHEBI:30616"/>
        <dbReference type="ChEBI" id="CHEBI:83421"/>
        <dbReference type="ChEBI" id="CHEBI:456216"/>
        <dbReference type="EC" id="2.7.11.1"/>
    </reaction>
</comment>
<dbReference type="Pfam" id="PF11721">
    <property type="entry name" value="Malectin"/>
    <property type="match status" value="1"/>
</dbReference>
<dbReference type="EMBL" id="NKXS01002869">
    <property type="protein sequence ID" value="PIN11754.1"/>
    <property type="molecule type" value="Genomic_DNA"/>
</dbReference>
<evidence type="ECO:0000256" key="7">
    <source>
        <dbReference type="ARBA" id="ARBA00022692"/>
    </source>
</evidence>
<dbReference type="GO" id="GO:0004674">
    <property type="term" value="F:protein serine/threonine kinase activity"/>
    <property type="evidence" value="ECO:0007669"/>
    <property type="project" value="UniProtKB-KW"/>
</dbReference>
<evidence type="ECO:0000256" key="11">
    <source>
        <dbReference type="ARBA" id="ARBA00022777"/>
    </source>
</evidence>
<evidence type="ECO:0000256" key="4">
    <source>
        <dbReference type="ARBA" id="ARBA00022553"/>
    </source>
</evidence>
<evidence type="ECO:0000256" key="3">
    <source>
        <dbReference type="ARBA" id="ARBA00022527"/>
    </source>
</evidence>
<keyword evidence="6 23" id="KW-0808">Transferase</keyword>
<dbReference type="SUPFAM" id="SSF56112">
    <property type="entry name" value="Protein kinase-like (PK-like)"/>
    <property type="match status" value="1"/>
</dbReference>
<feature type="domain" description="Protein kinase" evidence="22">
    <location>
        <begin position="550"/>
        <end position="821"/>
    </location>
</feature>
<dbReference type="FunFam" id="1.10.510.10:FF:000044">
    <property type="entry name" value="Putative LRR receptor-like serine/threonine-protein kinase"/>
    <property type="match status" value="1"/>
</dbReference>
<evidence type="ECO:0000256" key="17">
    <source>
        <dbReference type="ARBA" id="ARBA00047899"/>
    </source>
</evidence>
<keyword evidence="14 21" id="KW-0472">Membrane</keyword>
<comment type="subcellular location">
    <subcellularLocation>
        <location evidence="1">Membrane</location>
        <topology evidence="1">Single-pass type I membrane protein</topology>
    </subcellularLocation>
</comment>
<keyword evidence="9" id="KW-0677">Repeat</keyword>
<keyword evidence="8" id="KW-0732">Signal</keyword>
<evidence type="ECO:0000313" key="24">
    <source>
        <dbReference type="Proteomes" id="UP000231279"/>
    </source>
</evidence>
<evidence type="ECO:0000256" key="20">
    <source>
        <dbReference type="SAM" id="MobiDB-lite"/>
    </source>
</evidence>